<dbReference type="GO" id="GO:1990904">
    <property type="term" value="C:ribonucleoprotein complex"/>
    <property type="evidence" value="ECO:0007669"/>
    <property type="project" value="UniProtKB-KW"/>
</dbReference>
<gene>
    <name evidence="5" type="primary">rpsU</name>
    <name evidence="8" type="ORF">KSF_038370</name>
</gene>
<proteinExistence type="inferred from homology"/>
<evidence type="ECO:0000256" key="2">
    <source>
        <dbReference type="ARBA" id="ARBA00022980"/>
    </source>
</evidence>
<evidence type="ECO:0000256" key="7">
    <source>
        <dbReference type="SAM" id="MobiDB-lite"/>
    </source>
</evidence>
<name>A0A8J3N033_9CHLR</name>
<accession>A0A8J3N033</accession>
<dbReference type="EMBL" id="BNJK01000001">
    <property type="protein sequence ID" value="GHO93789.1"/>
    <property type="molecule type" value="Genomic_DNA"/>
</dbReference>
<protein>
    <recommendedName>
        <fullName evidence="4 5">Small ribosomal subunit protein bS21</fullName>
    </recommendedName>
</protein>
<dbReference type="HAMAP" id="MF_00358">
    <property type="entry name" value="Ribosomal_bS21"/>
    <property type="match status" value="1"/>
</dbReference>
<evidence type="ECO:0000313" key="9">
    <source>
        <dbReference type="Proteomes" id="UP000597444"/>
    </source>
</evidence>
<dbReference type="InterPro" id="IPR001911">
    <property type="entry name" value="Ribosomal_bS21"/>
</dbReference>
<sequence length="63" mass="7596">MLMCQIIVNPDRPFEVALKQFSRSVQNGGILAEARRRRHYETPQARQKRKAEAQRRRQKRSRF</sequence>
<dbReference type="NCBIfam" id="TIGR00030">
    <property type="entry name" value="S21p"/>
    <property type="match status" value="1"/>
</dbReference>
<comment type="similarity">
    <text evidence="1 5 6">Belongs to the bacterial ribosomal protein bS21 family.</text>
</comment>
<evidence type="ECO:0000256" key="1">
    <source>
        <dbReference type="ARBA" id="ARBA00006640"/>
    </source>
</evidence>
<dbReference type="InterPro" id="IPR038380">
    <property type="entry name" value="Ribosomal_bS21_sf"/>
</dbReference>
<comment type="caution">
    <text evidence="8">The sequence shown here is derived from an EMBL/GenBank/DDBJ whole genome shotgun (WGS) entry which is preliminary data.</text>
</comment>
<dbReference type="PANTHER" id="PTHR21109">
    <property type="entry name" value="MITOCHONDRIAL 28S RIBOSOMAL PROTEIN S21"/>
    <property type="match status" value="1"/>
</dbReference>
<dbReference type="Pfam" id="PF01165">
    <property type="entry name" value="Ribosomal_S21"/>
    <property type="match status" value="1"/>
</dbReference>
<dbReference type="Gene3D" id="1.20.5.1150">
    <property type="entry name" value="Ribosomal protein S8"/>
    <property type="match status" value="1"/>
</dbReference>
<reference evidence="8" key="1">
    <citation type="submission" date="2020-10" db="EMBL/GenBank/DDBJ databases">
        <title>Taxonomic study of unclassified bacteria belonging to the class Ktedonobacteria.</title>
        <authorList>
            <person name="Yabe S."/>
            <person name="Wang C.M."/>
            <person name="Zheng Y."/>
            <person name="Sakai Y."/>
            <person name="Cavaletti L."/>
            <person name="Monciardini P."/>
            <person name="Donadio S."/>
        </authorList>
    </citation>
    <scope>NUCLEOTIDE SEQUENCE</scope>
    <source>
        <strain evidence="8">ID150040</strain>
    </source>
</reference>
<dbReference type="GO" id="GO:0003735">
    <property type="term" value="F:structural constituent of ribosome"/>
    <property type="evidence" value="ECO:0007669"/>
    <property type="project" value="InterPro"/>
</dbReference>
<evidence type="ECO:0000256" key="4">
    <source>
        <dbReference type="ARBA" id="ARBA00035135"/>
    </source>
</evidence>
<evidence type="ECO:0000313" key="8">
    <source>
        <dbReference type="EMBL" id="GHO93789.1"/>
    </source>
</evidence>
<dbReference type="PRINTS" id="PR00976">
    <property type="entry name" value="RIBOSOMALS21"/>
</dbReference>
<evidence type="ECO:0000256" key="5">
    <source>
        <dbReference type="HAMAP-Rule" id="MF_00358"/>
    </source>
</evidence>
<keyword evidence="9" id="KW-1185">Reference proteome</keyword>
<keyword evidence="2 5" id="KW-0689">Ribosomal protein</keyword>
<dbReference type="GO" id="GO:0006412">
    <property type="term" value="P:translation"/>
    <property type="evidence" value="ECO:0007669"/>
    <property type="project" value="UniProtKB-UniRule"/>
</dbReference>
<evidence type="ECO:0000256" key="6">
    <source>
        <dbReference type="RuleBase" id="RU000667"/>
    </source>
</evidence>
<dbReference type="AlphaFoldDB" id="A0A8J3N033"/>
<dbReference type="Proteomes" id="UP000597444">
    <property type="component" value="Unassembled WGS sequence"/>
</dbReference>
<dbReference type="PANTHER" id="PTHR21109:SF0">
    <property type="entry name" value="SMALL RIBOSOMAL SUBUNIT PROTEIN BS21M"/>
    <property type="match status" value="1"/>
</dbReference>
<evidence type="ECO:0000256" key="3">
    <source>
        <dbReference type="ARBA" id="ARBA00023274"/>
    </source>
</evidence>
<organism evidence="8 9">
    <name type="scientific">Reticulibacter mediterranei</name>
    <dbReference type="NCBI Taxonomy" id="2778369"/>
    <lineage>
        <taxon>Bacteria</taxon>
        <taxon>Bacillati</taxon>
        <taxon>Chloroflexota</taxon>
        <taxon>Ktedonobacteria</taxon>
        <taxon>Ktedonobacterales</taxon>
        <taxon>Reticulibacteraceae</taxon>
        <taxon>Reticulibacter</taxon>
    </lineage>
</organism>
<dbReference type="GO" id="GO:0005840">
    <property type="term" value="C:ribosome"/>
    <property type="evidence" value="ECO:0007669"/>
    <property type="project" value="UniProtKB-KW"/>
</dbReference>
<keyword evidence="3 5" id="KW-0687">Ribonucleoprotein</keyword>
<feature type="region of interest" description="Disordered" evidence="7">
    <location>
        <begin position="28"/>
        <end position="63"/>
    </location>
</feature>